<dbReference type="InterPro" id="IPR001375">
    <property type="entry name" value="Peptidase_S9_cat"/>
</dbReference>
<protein>
    <recommendedName>
        <fullName evidence="3">Peptidase S9 prolyl oligopeptidase catalytic domain-containing protein</fullName>
    </recommendedName>
</protein>
<feature type="domain" description="Peptidase S9 prolyl oligopeptidase catalytic" evidence="3">
    <location>
        <begin position="154"/>
        <end position="319"/>
    </location>
</feature>
<dbReference type="AlphaFoldDB" id="A0A9X1V6R9"/>
<keyword evidence="5" id="KW-1185">Reference proteome</keyword>
<evidence type="ECO:0000256" key="2">
    <source>
        <dbReference type="SAM" id="Phobius"/>
    </source>
</evidence>
<dbReference type="Gene3D" id="3.40.50.1820">
    <property type="entry name" value="alpha/beta hydrolase"/>
    <property type="match status" value="1"/>
</dbReference>
<organism evidence="4 5">
    <name type="scientific">Sulfoacidibacillus ferrooxidans</name>
    <dbReference type="NCBI Taxonomy" id="2005001"/>
    <lineage>
        <taxon>Bacteria</taxon>
        <taxon>Bacillati</taxon>
        <taxon>Bacillota</taxon>
        <taxon>Bacilli</taxon>
        <taxon>Bacillales</taxon>
        <taxon>Alicyclobacillaceae</taxon>
        <taxon>Sulfoacidibacillus</taxon>
    </lineage>
</organism>
<dbReference type="SUPFAM" id="SSF53474">
    <property type="entry name" value="alpha/beta-Hydrolases"/>
    <property type="match status" value="1"/>
</dbReference>
<dbReference type="GO" id="GO:0008236">
    <property type="term" value="F:serine-type peptidase activity"/>
    <property type="evidence" value="ECO:0007669"/>
    <property type="project" value="InterPro"/>
</dbReference>
<dbReference type="PANTHER" id="PTHR22946:SF9">
    <property type="entry name" value="POLYKETIDE TRANSFERASE AF380"/>
    <property type="match status" value="1"/>
</dbReference>
<dbReference type="RefSeq" id="WP_241711439.1">
    <property type="nucleotide sequence ID" value="NZ_JALBUF010000001.1"/>
</dbReference>
<proteinExistence type="predicted"/>
<keyword evidence="1" id="KW-0378">Hydrolase</keyword>
<reference evidence="4" key="1">
    <citation type="submission" date="2022-03" db="EMBL/GenBank/DDBJ databases">
        <title>Draft Genome Sequence of Firmicute Strain S0AB, a Heterotrophic Iron/Sulfur-Oxidizing Extreme Acidophile.</title>
        <authorList>
            <person name="Vergara E."/>
            <person name="Pakostova E."/>
            <person name="Johnson D.B."/>
            <person name="Holmes D.S."/>
        </authorList>
    </citation>
    <scope>NUCLEOTIDE SEQUENCE</scope>
    <source>
        <strain evidence="4">S0AB</strain>
    </source>
</reference>
<evidence type="ECO:0000256" key="1">
    <source>
        <dbReference type="ARBA" id="ARBA00022801"/>
    </source>
</evidence>
<dbReference type="Pfam" id="PF00326">
    <property type="entry name" value="Peptidase_S9"/>
    <property type="match status" value="1"/>
</dbReference>
<comment type="caution">
    <text evidence="4">The sequence shown here is derived from an EMBL/GenBank/DDBJ whole genome shotgun (WGS) entry which is preliminary data.</text>
</comment>
<dbReference type="GO" id="GO:0006508">
    <property type="term" value="P:proteolysis"/>
    <property type="evidence" value="ECO:0007669"/>
    <property type="project" value="InterPro"/>
</dbReference>
<dbReference type="InterPro" id="IPR029058">
    <property type="entry name" value="AB_hydrolase_fold"/>
</dbReference>
<accession>A0A9X1V6R9</accession>
<feature type="transmembrane region" description="Helical" evidence="2">
    <location>
        <begin position="15"/>
        <end position="36"/>
    </location>
</feature>
<keyword evidence="2" id="KW-1133">Transmembrane helix</keyword>
<keyword evidence="2" id="KW-0472">Membrane</keyword>
<evidence type="ECO:0000259" key="3">
    <source>
        <dbReference type="Pfam" id="PF00326"/>
    </source>
</evidence>
<dbReference type="InterPro" id="IPR050261">
    <property type="entry name" value="FrsA_esterase"/>
</dbReference>
<dbReference type="Proteomes" id="UP001139263">
    <property type="component" value="Unassembled WGS sequence"/>
</dbReference>
<gene>
    <name evidence="4" type="ORF">MM817_00039</name>
</gene>
<keyword evidence="2" id="KW-0812">Transmembrane</keyword>
<name>A0A9X1V6R9_9BACL</name>
<dbReference type="GO" id="GO:0052689">
    <property type="term" value="F:carboxylic ester hydrolase activity"/>
    <property type="evidence" value="ECO:0007669"/>
    <property type="project" value="UniProtKB-ARBA"/>
</dbReference>
<sequence length="335" mass="37676">MARMTPFLSGVHRRVRIVAIYIVTCVLVSFYFIPIIHTDAMNYSEKNGEIASMSLVNLKGEIDNPHINVYKLFYWSDQQKVEAFLTEPKRKGHYPLLVFLHGGYVVADARIQHAKYGQPAIGVYSSKIITITPEYRGYMESGGSVAGMLGDTVDAQNAIRAVLSLGEVKPDDIYLWGVSMGGGVALMLASTMSDIRAVVATSPFVGYDVTVSLAQQLHESRVYDISYIEDAYGPKGSEPAKYLVRSPIDHISGIKAPVLLLQGEEDHHVMWQAVQLFYDKMRMQSKVVDIRLYATGHHTLENHHYYASMRETFNWLERYGLPGPWMKKVMENGAF</sequence>
<dbReference type="EMBL" id="JALBUF010000001">
    <property type="protein sequence ID" value="MCI0181805.1"/>
    <property type="molecule type" value="Genomic_DNA"/>
</dbReference>
<dbReference type="PANTHER" id="PTHR22946">
    <property type="entry name" value="DIENELACTONE HYDROLASE DOMAIN-CONTAINING PROTEIN-RELATED"/>
    <property type="match status" value="1"/>
</dbReference>
<evidence type="ECO:0000313" key="5">
    <source>
        <dbReference type="Proteomes" id="UP001139263"/>
    </source>
</evidence>
<evidence type="ECO:0000313" key="4">
    <source>
        <dbReference type="EMBL" id="MCI0181805.1"/>
    </source>
</evidence>